<dbReference type="EMBL" id="OOIL02004481">
    <property type="protein sequence ID" value="VFQ92132.1"/>
    <property type="molecule type" value="Genomic_DNA"/>
</dbReference>
<protein>
    <submittedName>
        <fullName evidence="1">Uncharacterized protein</fullName>
    </submittedName>
</protein>
<evidence type="ECO:0000313" key="1">
    <source>
        <dbReference type="EMBL" id="VFQ92132.1"/>
    </source>
</evidence>
<dbReference type="Proteomes" id="UP000595140">
    <property type="component" value="Unassembled WGS sequence"/>
</dbReference>
<evidence type="ECO:0000313" key="2">
    <source>
        <dbReference type="Proteomes" id="UP000595140"/>
    </source>
</evidence>
<gene>
    <name evidence="1" type="ORF">CCAM_LOCUS33908</name>
</gene>
<keyword evidence="2" id="KW-1185">Reference proteome</keyword>
<proteinExistence type="predicted"/>
<name>A0A484MT60_9ASTE</name>
<accession>A0A484MT60</accession>
<organism evidence="1 2">
    <name type="scientific">Cuscuta campestris</name>
    <dbReference type="NCBI Taxonomy" id="132261"/>
    <lineage>
        <taxon>Eukaryota</taxon>
        <taxon>Viridiplantae</taxon>
        <taxon>Streptophyta</taxon>
        <taxon>Embryophyta</taxon>
        <taxon>Tracheophyta</taxon>
        <taxon>Spermatophyta</taxon>
        <taxon>Magnoliopsida</taxon>
        <taxon>eudicotyledons</taxon>
        <taxon>Gunneridae</taxon>
        <taxon>Pentapetalae</taxon>
        <taxon>asterids</taxon>
        <taxon>lamiids</taxon>
        <taxon>Solanales</taxon>
        <taxon>Convolvulaceae</taxon>
        <taxon>Cuscuteae</taxon>
        <taxon>Cuscuta</taxon>
        <taxon>Cuscuta subgen. Grammica</taxon>
        <taxon>Cuscuta sect. Cleistogrammica</taxon>
    </lineage>
</organism>
<sequence>MNSRATVLSMTWPVIRYTQAFSKSSTKETKIIEKEKCQIKEKEMTYFRKDHNLGSWCLYLFLLAYFV</sequence>
<reference evidence="1 2" key="1">
    <citation type="submission" date="2018-04" db="EMBL/GenBank/DDBJ databases">
        <authorList>
            <person name="Vogel A."/>
        </authorList>
    </citation>
    <scope>NUCLEOTIDE SEQUENCE [LARGE SCALE GENOMIC DNA]</scope>
</reference>
<dbReference type="AlphaFoldDB" id="A0A484MT60"/>